<feature type="region of interest" description="Disordered" evidence="1">
    <location>
        <begin position="303"/>
        <end position="325"/>
    </location>
</feature>
<evidence type="ECO:0000256" key="1">
    <source>
        <dbReference type="SAM" id="MobiDB-lite"/>
    </source>
</evidence>
<comment type="caution">
    <text evidence="2">The sequence shown here is derived from an EMBL/GenBank/DDBJ whole genome shotgun (WGS) entry which is preliminary data.</text>
</comment>
<feature type="region of interest" description="Disordered" evidence="1">
    <location>
        <begin position="1000"/>
        <end position="1042"/>
    </location>
</feature>
<gene>
    <name evidence="2" type="ORF">QYF61_019864</name>
</gene>
<keyword evidence="3" id="KW-1185">Reference proteome</keyword>
<accession>A0AAN7NMB2</accession>
<dbReference type="Proteomes" id="UP001333110">
    <property type="component" value="Unassembled WGS sequence"/>
</dbReference>
<sequence length="1080" mass="118225">MEPSMRNPSNDIQLLEKFQGSQKWKTLEENKLLSAFQVYLAEVAYSLPMLIYCKIFFAVHKAKQSQLPQPLLIRLLLQTLHQLRCPSLDSLQHLNVSLVVGVPKLNTGFEVRPHQCRVQGHDHFPSPAGHTIFDTSQDAIGFLGHLGTLLAHIQATVNNELVSDENLVWQLDNSSRRSALVLDVAEIDVHFSCGFNPSFKENWRINKYSDQSINVSVRRCCTYQLAKGDFCSSLCADRSAVPAEFSGVVLAVLVVERKLGSGTGNATGFSSSSEALSSQGWKMLFYVTAGDSIMFVTTTASGNTGNTVEEKEKETTPNQNMDDSRSLPGCYTEPMLGKSPFTTCIITSEGQVVWQRDKAAEPFTEEKRNHEKSKVTFVTADGKQIECSGESNYFSLSCMQKMQGHLFFLDPACLHSLPASLRCCSGQRLADGGFPPHWRGARGWSQPCLLSLDEWCTLGWEGRVGTCSQRWWRRGLKAGTDCEGGGSSAGRAKCSLAYASQKLKYDPALLGLKQFSFESCTSCLQSLSFREQKVSLVQDALVALMRVEAGVVSPSALAQNLVLTELDSSCCQGEFLRCGVKLDSSGFYSLVEPAHFVTMEDFQLDHLWYKEENKDGGVAGRKALVVLLVILILTKYYHTDMGKVLESSLWRLAKLSSLSGSFYVVCSSSLNILVRSEGRDEGEVLQPSDHLHGPPLDLLQQAHVLLMLGAPELKAVLQVGSHESGAEGENHLPRPADHASFDAAQDTVGFLGCERTLLGLVELLINQHPQVLLLRAALNPFSTQTVFVLGIAPTRVQDLALGLVECHEVRMGPPLKPVKVPLDGMPSLQRVNCTTQLGVGKLAVVVEFTKQIRVTAPIQASLVVGWRLNHFPGQSVPMLDNPLGEEKFPNIQSKPPLAQLEAISSCPITCYLGEETDPHLSTTSFQAKQSQLPQPLLIRLGLQTLHQLHCPSLDTLQHLNVPLVVGGPKLNTGFEDCRKTFGTVAEACRHGQQQSAPVRCTRGISEPGEPQGSRESRQEPAARTAAADKSWVGPGAMVAKPPHMYKRSPWGALATRSATNGVGKQGVVRRFVQKGVREGC</sequence>
<evidence type="ECO:0000313" key="3">
    <source>
        <dbReference type="Proteomes" id="UP001333110"/>
    </source>
</evidence>
<evidence type="ECO:0000313" key="2">
    <source>
        <dbReference type="EMBL" id="KAK4818827.1"/>
    </source>
</evidence>
<dbReference type="EMBL" id="JAUNZN010000007">
    <property type="protein sequence ID" value="KAK4818827.1"/>
    <property type="molecule type" value="Genomic_DNA"/>
</dbReference>
<organism evidence="2 3">
    <name type="scientific">Mycteria americana</name>
    <name type="common">Wood stork</name>
    <dbReference type="NCBI Taxonomy" id="33587"/>
    <lineage>
        <taxon>Eukaryota</taxon>
        <taxon>Metazoa</taxon>
        <taxon>Chordata</taxon>
        <taxon>Craniata</taxon>
        <taxon>Vertebrata</taxon>
        <taxon>Euteleostomi</taxon>
        <taxon>Archelosauria</taxon>
        <taxon>Archosauria</taxon>
        <taxon>Dinosauria</taxon>
        <taxon>Saurischia</taxon>
        <taxon>Theropoda</taxon>
        <taxon>Coelurosauria</taxon>
        <taxon>Aves</taxon>
        <taxon>Neognathae</taxon>
        <taxon>Neoaves</taxon>
        <taxon>Aequornithes</taxon>
        <taxon>Ciconiiformes</taxon>
        <taxon>Ciconiidae</taxon>
        <taxon>Mycteria</taxon>
    </lineage>
</organism>
<reference evidence="2 3" key="1">
    <citation type="journal article" date="2023" name="J. Hered.">
        <title>Chromosome-level genome of the wood stork (Mycteria americana) provides insight into avian chromosome evolution.</title>
        <authorList>
            <person name="Flamio R. Jr."/>
            <person name="Ramstad K.M."/>
        </authorList>
    </citation>
    <scope>NUCLEOTIDE SEQUENCE [LARGE SCALE GENOMIC DNA]</scope>
    <source>
        <strain evidence="2">JAX WOST 10</strain>
    </source>
</reference>
<proteinExistence type="predicted"/>
<dbReference type="AlphaFoldDB" id="A0AAN7NMB2"/>
<name>A0AAN7NMB2_MYCAM</name>
<protein>
    <submittedName>
        <fullName evidence="2">Uncharacterized protein</fullName>
    </submittedName>
</protein>